<evidence type="ECO:0008006" key="10">
    <source>
        <dbReference type="Google" id="ProtNLM"/>
    </source>
</evidence>
<dbReference type="PANTHER" id="PTHR14939">
    <property type="entry name" value="F-BOX ONLY PROTEIN 22"/>
    <property type="match status" value="1"/>
</dbReference>
<evidence type="ECO:0000313" key="9">
    <source>
        <dbReference type="Proteomes" id="UP000249354"/>
    </source>
</evidence>
<evidence type="ECO:0000256" key="3">
    <source>
        <dbReference type="ARBA" id="ARBA00022692"/>
    </source>
</evidence>
<keyword evidence="3" id="KW-0812">Transmembrane</keyword>
<keyword evidence="4" id="KW-1133">Transmembrane helix</keyword>
<dbReference type="InterPro" id="IPR019494">
    <property type="entry name" value="FIST_C"/>
</dbReference>
<dbReference type="AlphaFoldDB" id="A0A2W4UAD1"/>
<dbReference type="GO" id="GO:0005886">
    <property type="term" value="C:plasma membrane"/>
    <property type="evidence" value="ECO:0007669"/>
    <property type="project" value="UniProtKB-SubCell"/>
</dbReference>
<comment type="caution">
    <text evidence="8">The sequence shown here is derived from an EMBL/GenBank/DDBJ whole genome shotgun (WGS) entry which is preliminary data.</text>
</comment>
<dbReference type="Proteomes" id="UP000249354">
    <property type="component" value="Unassembled WGS sequence"/>
</dbReference>
<dbReference type="PANTHER" id="PTHR14939:SF5">
    <property type="entry name" value="F-BOX ONLY PROTEIN 22"/>
    <property type="match status" value="1"/>
</dbReference>
<evidence type="ECO:0000256" key="2">
    <source>
        <dbReference type="ARBA" id="ARBA00022475"/>
    </source>
</evidence>
<sequence length="416" mass="44622">MKWASAISTHVSLETAVRDVAITAQTQLGEKPDLALVFISLAFASEYSRLAPLLQAQLPNTHIIGCSGSGVIGMDDSFPEEVESGAAISLTLAFLPDVEIKPFHLTAANLPDLDSPPERWSQLLGVAPESNPSFIAIADPFSSGTSELLQGMDFTYPNSVKVGGLAGVESTSRQSALFCGKELHRDGVVGVALSGKIVIEAIVAQGCRPIGDLYRVSKGEGNVMLQLAAEGDEEGTLAQTPLEVLQNIFQGMAEEERELAQNALFIGVAQSGFKPQLKQGDFLIRTLVGVDPRNGAIAVADKIRPGMRIQFHMRDAQTSAEDLENMLRRYRVERLENNLDGNRQKVSPAGALLFSCTGRGEALYDEPNFDSDLFERYLGPLPIGGFFCSGEIGPVGSTTFLHGFTSVFGICCEPIS</sequence>
<proteinExistence type="predicted"/>
<dbReference type="InterPro" id="IPR016741">
    <property type="entry name" value="UCP018953"/>
</dbReference>
<dbReference type="PIRSF" id="PIRSF018953">
    <property type="entry name" value="UCP018953"/>
    <property type="match status" value="1"/>
</dbReference>
<protein>
    <recommendedName>
        <fullName evidence="10">Histidine kinase</fullName>
    </recommendedName>
</protein>
<evidence type="ECO:0000256" key="5">
    <source>
        <dbReference type="ARBA" id="ARBA00023136"/>
    </source>
</evidence>
<reference evidence="9" key="1">
    <citation type="submission" date="2018-04" db="EMBL/GenBank/DDBJ databases">
        <authorList>
            <person name="Cornet L."/>
        </authorList>
    </citation>
    <scope>NUCLEOTIDE SEQUENCE [LARGE SCALE GENOMIC DNA]</scope>
</reference>
<evidence type="ECO:0000313" key="8">
    <source>
        <dbReference type="EMBL" id="PZO17582.1"/>
    </source>
</evidence>
<dbReference type="Pfam" id="PF10442">
    <property type="entry name" value="FIST_C"/>
    <property type="match status" value="1"/>
</dbReference>
<feature type="domain" description="FIST C-domain" evidence="7">
    <location>
        <begin position="241"/>
        <end position="395"/>
    </location>
</feature>
<dbReference type="SMART" id="SM00897">
    <property type="entry name" value="FIST"/>
    <property type="match status" value="1"/>
</dbReference>
<dbReference type="SMART" id="SM01204">
    <property type="entry name" value="FIST_C"/>
    <property type="match status" value="1"/>
</dbReference>
<keyword evidence="2" id="KW-1003">Cell membrane</keyword>
<reference evidence="8 9" key="2">
    <citation type="submission" date="2018-06" db="EMBL/GenBank/DDBJ databases">
        <title>Metagenomic assembly of (sub)arctic Cyanobacteria and their associated microbiome from non-axenic cultures.</title>
        <authorList>
            <person name="Baurain D."/>
        </authorList>
    </citation>
    <scope>NUCLEOTIDE SEQUENCE [LARGE SCALE GENOMIC DNA]</scope>
    <source>
        <strain evidence="8">ULC129bin1</strain>
    </source>
</reference>
<dbReference type="InterPro" id="IPR013702">
    <property type="entry name" value="FIST_domain_N"/>
</dbReference>
<organism evidence="8 9">
    <name type="scientific">Leptolyngbya foveolarum</name>
    <dbReference type="NCBI Taxonomy" id="47253"/>
    <lineage>
        <taxon>Bacteria</taxon>
        <taxon>Bacillati</taxon>
        <taxon>Cyanobacteriota</taxon>
        <taxon>Cyanophyceae</taxon>
        <taxon>Leptolyngbyales</taxon>
        <taxon>Leptolyngbyaceae</taxon>
        <taxon>Leptolyngbya group</taxon>
        <taxon>Leptolyngbya</taxon>
    </lineage>
</organism>
<feature type="domain" description="FIST" evidence="6">
    <location>
        <begin position="31"/>
        <end position="231"/>
    </location>
</feature>
<comment type="subcellular location">
    <subcellularLocation>
        <location evidence="1">Cell membrane</location>
        <topology evidence="1">Multi-pass membrane protein</topology>
    </subcellularLocation>
</comment>
<keyword evidence="5" id="KW-0472">Membrane</keyword>
<evidence type="ECO:0000256" key="4">
    <source>
        <dbReference type="ARBA" id="ARBA00022989"/>
    </source>
</evidence>
<evidence type="ECO:0000259" key="7">
    <source>
        <dbReference type="SMART" id="SM01204"/>
    </source>
</evidence>
<dbReference type="EMBL" id="QBMC01000066">
    <property type="protein sequence ID" value="PZO17582.1"/>
    <property type="molecule type" value="Genomic_DNA"/>
</dbReference>
<name>A0A2W4UAD1_9CYAN</name>
<gene>
    <name evidence="8" type="ORF">DCF25_10975</name>
</gene>
<dbReference type="Pfam" id="PF08495">
    <property type="entry name" value="FIST"/>
    <property type="match status" value="1"/>
</dbReference>
<evidence type="ECO:0000256" key="1">
    <source>
        <dbReference type="ARBA" id="ARBA00004651"/>
    </source>
</evidence>
<accession>A0A2W4UAD1</accession>
<evidence type="ECO:0000259" key="6">
    <source>
        <dbReference type="SMART" id="SM00897"/>
    </source>
</evidence>